<proteinExistence type="predicted"/>
<comment type="caution">
    <text evidence="2">The sequence shown here is derived from an EMBL/GenBank/DDBJ whole genome shotgun (WGS) entry which is preliminary data.</text>
</comment>
<organism evidence="2 3">
    <name type="scientific">Molossus molossus</name>
    <name type="common">Pallas' mastiff bat</name>
    <name type="synonym">Vespertilio molossus</name>
    <dbReference type="NCBI Taxonomy" id="27622"/>
    <lineage>
        <taxon>Eukaryota</taxon>
        <taxon>Metazoa</taxon>
        <taxon>Chordata</taxon>
        <taxon>Craniata</taxon>
        <taxon>Vertebrata</taxon>
        <taxon>Euteleostomi</taxon>
        <taxon>Mammalia</taxon>
        <taxon>Eutheria</taxon>
        <taxon>Laurasiatheria</taxon>
        <taxon>Chiroptera</taxon>
        <taxon>Yangochiroptera</taxon>
        <taxon>Molossidae</taxon>
        <taxon>Molossus</taxon>
    </lineage>
</organism>
<evidence type="ECO:0000313" key="2">
    <source>
        <dbReference type="EMBL" id="KAF6482472.1"/>
    </source>
</evidence>
<evidence type="ECO:0000256" key="1">
    <source>
        <dbReference type="SAM" id="MobiDB-lite"/>
    </source>
</evidence>
<reference evidence="2 3" key="1">
    <citation type="journal article" date="2020" name="Nature">
        <title>Six reference-quality genomes reveal evolution of bat adaptations.</title>
        <authorList>
            <person name="Jebb D."/>
            <person name="Huang Z."/>
            <person name="Pippel M."/>
            <person name="Hughes G.M."/>
            <person name="Lavrichenko K."/>
            <person name="Devanna P."/>
            <person name="Winkler S."/>
            <person name="Jermiin L.S."/>
            <person name="Skirmuntt E.C."/>
            <person name="Katzourakis A."/>
            <person name="Burkitt-Gray L."/>
            <person name="Ray D.A."/>
            <person name="Sullivan K.A.M."/>
            <person name="Roscito J.G."/>
            <person name="Kirilenko B.M."/>
            <person name="Davalos L.M."/>
            <person name="Corthals A.P."/>
            <person name="Power M.L."/>
            <person name="Jones G."/>
            <person name="Ransome R.D."/>
            <person name="Dechmann D.K.N."/>
            <person name="Locatelli A.G."/>
            <person name="Puechmaille S.J."/>
            <person name="Fedrigo O."/>
            <person name="Jarvis E.D."/>
            <person name="Hiller M."/>
            <person name="Vernes S.C."/>
            <person name="Myers E.W."/>
            <person name="Teeling E.C."/>
        </authorList>
    </citation>
    <scope>NUCLEOTIDE SEQUENCE [LARGE SCALE GENOMIC DNA]</scope>
    <source>
        <strain evidence="2">MMolMol1</strain>
        <tissue evidence="2">Muscle</tissue>
    </source>
</reference>
<protein>
    <submittedName>
        <fullName evidence="2">TNFAIP3 interacting protein 1</fullName>
    </submittedName>
</protein>
<gene>
    <name evidence="2" type="ORF">HJG59_018558</name>
</gene>
<evidence type="ECO:0000313" key="3">
    <source>
        <dbReference type="Proteomes" id="UP000550707"/>
    </source>
</evidence>
<sequence>MPAMMPHHGFEEWSQIRYPPPPMAMEHPPPLPNSRLYHLPEYTWRPPCGGMRNQTSQVMDTPTARPAEPGKHGPLVESFGRISAVQKQSGLCQEVVGPFTKVCEPRLQTAWRECAWRS</sequence>
<dbReference type="EMBL" id="JACASF010000004">
    <property type="protein sequence ID" value="KAF6482472.1"/>
    <property type="molecule type" value="Genomic_DNA"/>
</dbReference>
<dbReference type="Proteomes" id="UP000550707">
    <property type="component" value="Unassembled WGS sequence"/>
</dbReference>
<name>A0A7J8IEU9_MOLMO</name>
<accession>A0A7J8IEU9</accession>
<keyword evidence="3" id="KW-1185">Reference proteome</keyword>
<dbReference type="AlphaFoldDB" id="A0A7J8IEU9"/>
<feature type="region of interest" description="Disordered" evidence="1">
    <location>
        <begin position="48"/>
        <end position="74"/>
    </location>
</feature>